<comment type="caution">
    <text evidence="1">The sequence shown here is derived from an EMBL/GenBank/DDBJ whole genome shotgun (WGS) entry which is preliminary data.</text>
</comment>
<evidence type="ECO:0000313" key="1">
    <source>
        <dbReference type="EMBL" id="GLI23424.1"/>
    </source>
</evidence>
<gene>
    <name evidence="2" type="ORF">GGQ86_003041</name>
    <name evidence="1" type="ORF">XFLAVUS301_30980</name>
</gene>
<protein>
    <submittedName>
        <fullName evidence="1">Uncharacterized protein</fullName>
    </submittedName>
</protein>
<dbReference type="Proteomes" id="UP001144397">
    <property type="component" value="Unassembled WGS sequence"/>
</dbReference>
<dbReference type="Proteomes" id="UP001245370">
    <property type="component" value="Unassembled WGS sequence"/>
</dbReference>
<dbReference type="EMBL" id="JAVDPY010000005">
    <property type="protein sequence ID" value="MDR6334559.1"/>
    <property type="molecule type" value="Genomic_DNA"/>
</dbReference>
<name>A0A9W6CQB7_XANFL</name>
<dbReference type="AlphaFoldDB" id="A0A9W6CQB7"/>
<accession>A0A9W6CQB7</accession>
<evidence type="ECO:0000313" key="4">
    <source>
        <dbReference type="Proteomes" id="UP001245370"/>
    </source>
</evidence>
<dbReference type="EMBL" id="BSDO01000004">
    <property type="protein sequence ID" value="GLI23424.1"/>
    <property type="molecule type" value="Genomic_DNA"/>
</dbReference>
<evidence type="ECO:0000313" key="3">
    <source>
        <dbReference type="Proteomes" id="UP001144397"/>
    </source>
</evidence>
<sequence length="251" mass="27438">MGSNLWELSSVRVHQLRLTLLGVGLGSSVGDIWPAVFPDTPDFDEQRPRDGTRRRGVELPIGGILELLEAPGRKDIFRRPAASSTAGDLFSSDNPLFIDELPKFTDMSKSIINSDLHGYSRLAVGAGIFIPAESVEQAYEALSEITSSLNVDPKRMREVIYKVNWAVTSNKAPDGIINRITGFNIPTIIAAQLSSSGEATQLPGREVFVHIDIDINTSQGNAKEIEKSEALAIYNELVDLLCENAEKGECR</sequence>
<reference evidence="2 4" key="2">
    <citation type="submission" date="2023-07" db="EMBL/GenBank/DDBJ databases">
        <title>Genomic Encyclopedia of Type Strains, Phase IV (KMG-IV): sequencing the most valuable type-strain genomes for metagenomic binning, comparative biology and taxonomic classification.</title>
        <authorList>
            <person name="Goeker M."/>
        </authorList>
    </citation>
    <scope>NUCLEOTIDE SEQUENCE [LARGE SCALE GENOMIC DNA]</scope>
    <source>
        <strain evidence="2 4">DSM 338</strain>
    </source>
</reference>
<keyword evidence="4" id="KW-1185">Reference proteome</keyword>
<evidence type="ECO:0000313" key="2">
    <source>
        <dbReference type="EMBL" id="MDR6334559.1"/>
    </source>
</evidence>
<dbReference type="RefSeq" id="WP_393983262.1">
    <property type="nucleotide sequence ID" value="NZ_JBAFUM010000011.1"/>
</dbReference>
<organism evidence="1 3">
    <name type="scientific">Xanthobacter flavus</name>
    <dbReference type="NCBI Taxonomy" id="281"/>
    <lineage>
        <taxon>Bacteria</taxon>
        <taxon>Pseudomonadati</taxon>
        <taxon>Pseudomonadota</taxon>
        <taxon>Alphaproteobacteria</taxon>
        <taxon>Hyphomicrobiales</taxon>
        <taxon>Xanthobacteraceae</taxon>
        <taxon>Xanthobacter</taxon>
    </lineage>
</organism>
<proteinExistence type="predicted"/>
<reference evidence="1" key="1">
    <citation type="submission" date="2022-12" db="EMBL/GenBank/DDBJ databases">
        <title>Reference genome sequencing for broad-spectrum identification of bacterial and archaeal isolates by mass spectrometry.</title>
        <authorList>
            <person name="Sekiguchi Y."/>
            <person name="Tourlousse D.M."/>
        </authorList>
    </citation>
    <scope>NUCLEOTIDE SEQUENCE</scope>
    <source>
        <strain evidence="1">301</strain>
    </source>
</reference>